<protein>
    <recommendedName>
        <fullName evidence="2">Right handed beta helix domain-containing protein</fullName>
    </recommendedName>
</protein>
<name>A0A4Y1ZYX0_ARAVE</name>
<feature type="domain" description="Right handed beta helix" evidence="2">
    <location>
        <begin position="129"/>
        <end position="261"/>
    </location>
</feature>
<feature type="signal peptide" evidence="1">
    <location>
        <begin position="1"/>
        <end position="17"/>
    </location>
</feature>
<dbReference type="InterPro" id="IPR032675">
    <property type="entry name" value="LRR_dom_sf"/>
</dbReference>
<sequence length="415" mass="47419">MNLLLLFTMLVLGTTSGLDYNYDNSRICKTLTDPNTDEPFLECMCENRENFTVDSIIDFSITRIIIKGCGDVRIPFASLTNLKLAEIEFVDLNRLTILPFALSAVQGVSALKISDVAELNIIQHAFVGLYNIDQFIIRNVTASTVMKDAFSAISTVNQFLIEDCIFEKVQQFGFAIQNITNFNAINTEFHAMENYSLMLHNTKNVVFESCVFHETQNGSFMFSFVDSVYYKNCHFGEIETTAFHSNPLNVFSITDSYIENLKPDAFGGLDLQEIFVFTDNTIDITYETSFISIFTPQYSELDMKYCCNTFTCDCNIFWMWSLKDLDKNNTMLEESYCIGKKQKPLTIYKPIMDSYNNCMTLELKSPPKKQSVEANKITTDCRNNDCLLNDVASVGWKNRFAFRTLLCILIIIKLL</sequence>
<evidence type="ECO:0000313" key="3">
    <source>
        <dbReference type="EMBL" id="GBL72702.1"/>
    </source>
</evidence>
<keyword evidence="4" id="KW-1185">Reference proteome</keyword>
<organism evidence="3 4">
    <name type="scientific">Araneus ventricosus</name>
    <name type="common">Orbweaver spider</name>
    <name type="synonym">Epeira ventricosa</name>
    <dbReference type="NCBI Taxonomy" id="182803"/>
    <lineage>
        <taxon>Eukaryota</taxon>
        <taxon>Metazoa</taxon>
        <taxon>Ecdysozoa</taxon>
        <taxon>Arthropoda</taxon>
        <taxon>Chelicerata</taxon>
        <taxon>Arachnida</taxon>
        <taxon>Araneae</taxon>
        <taxon>Araneomorphae</taxon>
        <taxon>Entelegynae</taxon>
        <taxon>Araneoidea</taxon>
        <taxon>Araneidae</taxon>
        <taxon>Araneus</taxon>
    </lineage>
</organism>
<feature type="chain" id="PRO_5021325510" description="Right handed beta helix domain-containing protein" evidence="1">
    <location>
        <begin position="18"/>
        <end position="415"/>
    </location>
</feature>
<dbReference type="InterPro" id="IPR011050">
    <property type="entry name" value="Pectin_lyase_fold/virulence"/>
</dbReference>
<comment type="caution">
    <text evidence="3">The sequence shown here is derived from an EMBL/GenBank/DDBJ whole genome shotgun (WGS) entry which is preliminary data.</text>
</comment>
<keyword evidence="1" id="KW-0732">Signal</keyword>
<reference evidence="3 4" key="1">
    <citation type="journal article" date="2019" name="Sci. Rep.">
        <title>Orb-weaving spider Araneus ventricosus genome elucidates the spidroin gene catalogue.</title>
        <authorList>
            <person name="Kono N."/>
            <person name="Nakamura H."/>
            <person name="Ohtoshi R."/>
            <person name="Moran D.A.P."/>
            <person name="Shinohara A."/>
            <person name="Yoshida Y."/>
            <person name="Fujiwara M."/>
            <person name="Mori M."/>
            <person name="Tomita M."/>
            <person name="Arakawa K."/>
        </authorList>
    </citation>
    <scope>NUCLEOTIDE SEQUENCE [LARGE SCALE GENOMIC DNA]</scope>
</reference>
<proteinExistence type="predicted"/>
<dbReference type="AlphaFoldDB" id="A0A4Y1ZYX0"/>
<accession>A0A4Y1ZYX0</accession>
<evidence type="ECO:0000259" key="2">
    <source>
        <dbReference type="Pfam" id="PF13229"/>
    </source>
</evidence>
<dbReference type="SUPFAM" id="SSF51126">
    <property type="entry name" value="Pectin lyase-like"/>
    <property type="match status" value="1"/>
</dbReference>
<dbReference type="Gene3D" id="3.80.10.10">
    <property type="entry name" value="Ribonuclease Inhibitor"/>
    <property type="match status" value="1"/>
</dbReference>
<dbReference type="Pfam" id="PF13229">
    <property type="entry name" value="Beta_helix"/>
    <property type="match status" value="1"/>
</dbReference>
<dbReference type="EMBL" id="BGPR01000002">
    <property type="protein sequence ID" value="GBL72702.1"/>
    <property type="molecule type" value="Genomic_DNA"/>
</dbReference>
<evidence type="ECO:0000313" key="4">
    <source>
        <dbReference type="Proteomes" id="UP000499080"/>
    </source>
</evidence>
<dbReference type="Proteomes" id="UP000499080">
    <property type="component" value="Unassembled WGS sequence"/>
</dbReference>
<dbReference type="OrthoDB" id="6421368at2759"/>
<evidence type="ECO:0000256" key="1">
    <source>
        <dbReference type="SAM" id="SignalP"/>
    </source>
</evidence>
<dbReference type="InterPro" id="IPR039448">
    <property type="entry name" value="Beta_helix"/>
</dbReference>
<gene>
    <name evidence="3" type="ORF">AVEN_127940_1</name>
</gene>